<dbReference type="CDD" id="cd04647">
    <property type="entry name" value="LbH_MAT_like"/>
    <property type="match status" value="1"/>
</dbReference>
<dbReference type="PANTHER" id="PTHR23416:SF78">
    <property type="entry name" value="LIPOPOLYSACCHARIDE BIOSYNTHESIS O-ACETYL TRANSFERASE WBBJ-RELATED"/>
    <property type="match status" value="1"/>
</dbReference>
<dbReference type="RefSeq" id="WP_207542352.1">
    <property type="nucleotide sequence ID" value="NZ_JAFNAA010000014.1"/>
</dbReference>
<dbReference type="PROSITE" id="PS00101">
    <property type="entry name" value="HEXAPEP_TRANSFERASES"/>
    <property type="match status" value="1"/>
</dbReference>
<accession>A0A8I1W890</accession>
<evidence type="ECO:0000256" key="3">
    <source>
        <dbReference type="SAM" id="MobiDB-lite"/>
    </source>
</evidence>
<evidence type="ECO:0000313" key="5">
    <source>
        <dbReference type="Proteomes" id="UP000664658"/>
    </source>
</evidence>
<feature type="region of interest" description="Disordered" evidence="3">
    <location>
        <begin position="236"/>
        <end position="270"/>
    </location>
</feature>
<evidence type="ECO:0000256" key="2">
    <source>
        <dbReference type="ARBA" id="ARBA00022737"/>
    </source>
</evidence>
<name>A0A8I1W890_PLESH</name>
<dbReference type="AlphaFoldDB" id="A0A8I1W890"/>
<dbReference type="SUPFAM" id="SSF51161">
    <property type="entry name" value="Trimeric LpxA-like enzymes"/>
    <property type="match status" value="1"/>
</dbReference>
<dbReference type="GO" id="GO:0016747">
    <property type="term" value="F:acyltransferase activity, transferring groups other than amino-acyl groups"/>
    <property type="evidence" value="ECO:0007669"/>
    <property type="project" value="UniProtKB-ARBA"/>
</dbReference>
<evidence type="ECO:0000256" key="1">
    <source>
        <dbReference type="ARBA" id="ARBA00022679"/>
    </source>
</evidence>
<protein>
    <submittedName>
        <fullName evidence="4">Acyltransferase</fullName>
    </submittedName>
</protein>
<dbReference type="PANTHER" id="PTHR23416">
    <property type="entry name" value="SIALIC ACID SYNTHASE-RELATED"/>
    <property type="match status" value="1"/>
</dbReference>
<gene>
    <name evidence="4" type="ORF">J2R62_12755</name>
</gene>
<sequence>MMIVQRLRQWAKAGNSPLARNLWSTAKALRTWSCPVIPAIHRPLYALHQLLKNSFASFTRIFYWTPLFKTRLAQPAPHLYLYSGMPQLIGPLYIQIGSHCQISGISSFIGRQGSRPVELHIGDRCHIGWQTTIAVGRKVILGDDVYMAGKVFLAGFPGHPLNPEERAAGLPEHDEQTGDIILEDKVWLGTGVMVNAGVRIGTGTVVAAGSIVTHDLPARVLAAGVPAKVIRALPESEPMRSTAQDIVTDAASPSTTNATYSQEDSACSRH</sequence>
<dbReference type="InterPro" id="IPR018357">
    <property type="entry name" value="Hexapep_transf_CS"/>
</dbReference>
<proteinExistence type="predicted"/>
<organism evidence="4 5">
    <name type="scientific">Plesiomonas shigelloides</name>
    <name type="common">Aeromonas shigelloides</name>
    <dbReference type="NCBI Taxonomy" id="703"/>
    <lineage>
        <taxon>Bacteria</taxon>
        <taxon>Pseudomonadati</taxon>
        <taxon>Pseudomonadota</taxon>
        <taxon>Gammaproteobacteria</taxon>
        <taxon>Enterobacterales</taxon>
        <taxon>Enterobacteriaceae</taxon>
        <taxon>Plesiomonas</taxon>
    </lineage>
</organism>
<dbReference type="InterPro" id="IPR011004">
    <property type="entry name" value="Trimer_LpxA-like_sf"/>
</dbReference>
<dbReference type="EMBL" id="JAFNAA010000014">
    <property type="protein sequence ID" value="MBO1109066.1"/>
    <property type="molecule type" value="Genomic_DNA"/>
</dbReference>
<comment type="caution">
    <text evidence="4">The sequence shown here is derived from an EMBL/GenBank/DDBJ whole genome shotgun (WGS) entry which is preliminary data.</text>
</comment>
<reference evidence="4" key="1">
    <citation type="submission" date="2021-03" db="EMBL/GenBank/DDBJ databases">
        <title>Plesiomonas shigelloides zfcc0051, isolated from zebrafish feces.</title>
        <authorList>
            <person name="Vanderhoek Z."/>
            <person name="Gaulke C."/>
        </authorList>
    </citation>
    <scope>NUCLEOTIDE SEQUENCE</scope>
    <source>
        <strain evidence="4">Zfcc0051</strain>
    </source>
</reference>
<keyword evidence="1 4" id="KW-0808">Transferase</keyword>
<keyword evidence="4" id="KW-0012">Acyltransferase</keyword>
<dbReference type="Gene3D" id="2.160.10.10">
    <property type="entry name" value="Hexapeptide repeat proteins"/>
    <property type="match status" value="1"/>
</dbReference>
<feature type="compositionally biased region" description="Polar residues" evidence="3">
    <location>
        <begin position="239"/>
        <end position="270"/>
    </location>
</feature>
<dbReference type="InterPro" id="IPR051159">
    <property type="entry name" value="Hexapeptide_acetyltransf"/>
</dbReference>
<dbReference type="Proteomes" id="UP000664658">
    <property type="component" value="Unassembled WGS sequence"/>
</dbReference>
<evidence type="ECO:0000313" key="4">
    <source>
        <dbReference type="EMBL" id="MBO1109066.1"/>
    </source>
</evidence>
<keyword evidence="2" id="KW-0677">Repeat</keyword>